<name>A0ABN2S3I3_9PSEU</name>
<dbReference type="SMART" id="SM00860">
    <property type="entry name" value="SMI1_KNR4"/>
    <property type="match status" value="1"/>
</dbReference>
<evidence type="ECO:0000313" key="3">
    <source>
        <dbReference type="Proteomes" id="UP001501116"/>
    </source>
</evidence>
<accession>A0ABN2S3I3</accession>
<dbReference type="EMBL" id="BAAANN010000032">
    <property type="protein sequence ID" value="GAA1979770.1"/>
    <property type="molecule type" value="Genomic_DNA"/>
</dbReference>
<evidence type="ECO:0000259" key="1">
    <source>
        <dbReference type="SMART" id="SM00860"/>
    </source>
</evidence>
<gene>
    <name evidence="2" type="ORF">GCM10009754_65150</name>
</gene>
<dbReference type="SUPFAM" id="SSF160631">
    <property type="entry name" value="SMI1/KNR4-like"/>
    <property type="match status" value="1"/>
</dbReference>
<sequence length="159" mass="17690">MDDRHGEGGVLGNEPGTERAVAAAEHRLAVRFPPSFRHFLLTSDGCPGIGAWTDELYSCDRLAWFRDTAAGETSIAVAEVFYGESDQHPDEGDWHPPAIFERSLLVAGGHDYWLLDPADPGAEGEWIAWRYEVDDGELTRFTNFAELVDFCRTEGTDDE</sequence>
<comment type="caution">
    <text evidence="2">The sequence shown here is derived from an EMBL/GenBank/DDBJ whole genome shotgun (WGS) entry which is preliminary data.</text>
</comment>
<dbReference type="InterPro" id="IPR018958">
    <property type="entry name" value="Knr4/Smi1-like_dom"/>
</dbReference>
<dbReference type="InterPro" id="IPR037883">
    <property type="entry name" value="Knr4/Smi1-like_sf"/>
</dbReference>
<organism evidence="2 3">
    <name type="scientific">Amycolatopsis minnesotensis</name>
    <dbReference type="NCBI Taxonomy" id="337894"/>
    <lineage>
        <taxon>Bacteria</taxon>
        <taxon>Bacillati</taxon>
        <taxon>Actinomycetota</taxon>
        <taxon>Actinomycetes</taxon>
        <taxon>Pseudonocardiales</taxon>
        <taxon>Pseudonocardiaceae</taxon>
        <taxon>Amycolatopsis</taxon>
    </lineage>
</organism>
<dbReference type="Pfam" id="PF09346">
    <property type="entry name" value="SMI1_KNR4"/>
    <property type="match status" value="1"/>
</dbReference>
<dbReference type="Gene3D" id="3.40.1580.10">
    <property type="entry name" value="SMI1/KNR4-like"/>
    <property type="match status" value="1"/>
</dbReference>
<protein>
    <recommendedName>
        <fullName evidence="1">Knr4/Smi1-like domain-containing protein</fullName>
    </recommendedName>
</protein>
<evidence type="ECO:0000313" key="2">
    <source>
        <dbReference type="EMBL" id="GAA1979770.1"/>
    </source>
</evidence>
<feature type="domain" description="Knr4/Smi1-like" evidence="1">
    <location>
        <begin position="15"/>
        <end position="147"/>
    </location>
</feature>
<proteinExistence type="predicted"/>
<dbReference type="RefSeq" id="WP_344427752.1">
    <property type="nucleotide sequence ID" value="NZ_BAAANN010000032.1"/>
</dbReference>
<keyword evidence="3" id="KW-1185">Reference proteome</keyword>
<dbReference type="Proteomes" id="UP001501116">
    <property type="component" value="Unassembled WGS sequence"/>
</dbReference>
<reference evidence="2 3" key="1">
    <citation type="journal article" date="2019" name="Int. J. Syst. Evol. Microbiol.">
        <title>The Global Catalogue of Microorganisms (GCM) 10K type strain sequencing project: providing services to taxonomists for standard genome sequencing and annotation.</title>
        <authorList>
            <consortium name="The Broad Institute Genomics Platform"/>
            <consortium name="The Broad Institute Genome Sequencing Center for Infectious Disease"/>
            <person name="Wu L."/>
            <person name="Ma J."/>
        </authorList>
    </citation>
    <scope>NUCLEOTIDE SEQUENCE [LARGE SCALE GENOMIC DNA]</scope>
    <source>
        <strain evidence="2 3">JCM 14545</strain>
    </source>
</reference>